<proteinExistence type="inferred from homology"/>
<keyword evidence="3" id="KW-0230">DNA invertase</keyword>
<dbReference type="GO" id="GO:0000150">
    <property type="term" value="F:DNA strand exchange activity"/>
    <property type="evidence" value="ECO:0007669"/>
    <property type="project" value="UniProtKB-KW"/>
</dbReference>
<evidence type="ECO:0000256" key="3">
    <source>
        <dbReference type="ARBA" id="ARBA00023100"/>
    </source>
</evidence>
<dbReference type="RefSeq" id="WP_145620176.1">
    <property type="nucleotide sequence ID" value="NZ_VITO01000029.1"/>
</dbReference>
<sequence>MPDVPPRLVGYARVSTDEQNADLQVEALKRAGVPDELIFVEVESGRTAKRPKLMLALKACRAGGTLLVWKLDRLGRNTSELIKTVDRLHERGVNFRSVTQSEINTENMRTATGALIFNIFSALAQFESDQIAERTRAGQAIAKAQGKKFGRKPFSALYSTEKIAEFQAARAAGMTVVDACKKTGIPRSTYIKYQDVFKSGAVDDIGADDEDQTTR</sequence>
<dbReference type="AlphaFoldDB" id="A0A560F1T2"/>
<evidence type="ECO:0000313" key="9">
    <source>
        <dbReference type="EMBL" id="TWB15578.1"/>
    </source>
</evidence>
<comment type="caution">
    <text evidence="9">The sequence shown here is derived from an EMBL/GenBank/DDBJ whole genome shotgun (WGS) entry which is preliminary data.</text>
</comment>
<dbReference type="PROSITE" id="PS00397">
    <property type="entry name" value="RECOMBINASES_1"/>
    <property type="match status" value="1"/>
</dbReference>
<dbReference type="PANTHER" id="PTHR30461">
    <property type="entry name" value="DNA-INVERTASE FROM LAMBDOID PROPHAGE"/>
    <property type="match status" value="1"/>
</dbReference>
<evidence type="ECO:0000256" key="7">
    <source>
        <dbReference type="PROSITE-ProRule" id="PRU10137"/>
    </source>
</evidence>
<dbReference type="GO" id="GO:0003677">
    <property type="term" value="F:DNA binding"/>
    <property type="evidence" value="ECO:0007669"/>
    <property type="project" value="UniProtKB-KW"/>
</dbReference>
<evidence type="ECO:0000256" key="6">
    <source>
        <dbReference type="PIRSR" id="PIRSR606118-50"/>
    </source>
</evidence>
<gene>
    <name evidence="9" type="ORF">FBZ88_12931</name>
</gene>
<evidence type="ECO:0000256" key="2">
    <source>
        <dbReference type="ARBA" id="ARBA00022908"/>
    </source>
</evidence>
<evidence type="ECO:0000256" key="5">
    <source>
        <dbReference type="ARBA" id="ARBA00023172"/>
    </source>
</evidence>
<dbReference type="GO" id="GO:0015074">
    <property type="term" value="P:DNA integration"/>
    <property type="evidence" value="ECO:0007669"/>
    <property type="project" value="UniProtKB-KW"/>
</dbReference>
<evidence type="ECO:0000259" key="8">
    <source>
        <dbReference type="PROSITE" id="PS51736"/>
    </source>
</evidence>
<reference evidence="9 10" key="1">
    <citation type="submission" date="2019-06" db="EMBL/GenBank/DDBJ databases">
        <title>Genomic Encyclopedia of Type Strains, Phase IV (KMG-V): Genome sequencing to study the core and pangenomes of soil and plant-associated prokaryotes.</title>
        <authorList>
            <person name="Whitman W."/>
        </authorList>
    </citation>
    <scope>NUCLEOTIDE SEQUENCE [LARGE SCALE GENOMIC DNA]</scope>
    <source>
        <strain evidence="9 10">BR 11865</strain>
    </source>
</reference>
<dbReference type="EMBL" id="VITO01000029">
    <property type="protein sequence ID" value="TWB15578.1"/>
    <property type="molecule type" value="Genomic_DNA"/>
</dbReference>
<keyword evidence="4" id="KW-0238">DNA-binding</keyword>
<comment type="similarity">
    <text evidence="1">Belongs to the site-specific recombinase resolvase family.</text>
</comment>
<evidence type="ECO:0000256" key="4">
    <source>
        <dbReference type="ARBA" id="ARBA00023125"/>
    </source>
</evidence>
<evidence type="ECO:0000313" key="10">
    <source>
        <dbReference type="Proteomes" id="UP000316545"/>
    </source>
</evidence>
<dbReference type="InterPro" id="IPR050639">
    <property type="entry name" value="SSR_resolvase"/>
</dbReference>
<dbReference type="PANTHER" id="PTHR30461:SF2">
    <property type="entry name" value="SERINE RECOMBINASE PINE-RELATED"/>
    <property type="match status" value="1"/>
</dbReference>
<dbReference type="InterPro" id="IPR036162">
    <property type="entry name" value="Resolvase-like_N_sf"/>
</dbReference>
<accession>A0A560F1T2</accession>
<dbReference type="PROSITE" id="PS51736">
    <property type="entry name" value="RECOMBINASES_3"/>
    <property type="match status" value="1"/>
</dbReference>
<evidence type="ECO:0000256" key="1">
    <source>
        <dbReference type="ARBA" id="ARBA00009913"/>
    </source>
</evidence>
<dbReference type="Gene3D" id="3.40.50.1390">
    <property type="entry name" value="Resolvase, N-terminal catalytic domain"/>
    <property type="match status" value="1"/>
</dbReference>
<dbReference type="SMART" id="SM00857">
    <property type="entry name" value="Resolvase"/>
    <property type="match status" value="1"/>
</dbReference>
<feature type="active site" description="O-(5'-phospho-DNA)-serine intermediate" evidence="6 7">
    <location>
        <position position="15"/>
    </location>
</feature>
<organism evidence="9 10">
    <name type="scientific">Nitrospirillum amazonense</name>
    <dbReference type="NCBI Taxonomy" id="28077"/>
    <lineage>
        <taxon>Bacteria</taxon>
        <taxon>Pseudomonadati</taxon>
        <taxon>Pseudomonadota</taxon>
        <taxon>Alphaproteobacteria</taxon>
        <taxon>Rhodospirillales</taxon>
        <taxon>Azospirillaceae</taxon>
        <taxon>Nitrospirillum</taxon>
    </lineage>
</organism>
<dbReference type="SUPFAM" id="SSF53041">
    <property type="entry name" value="Resolvase-like"/>
    <property type="match status" value="1"/>
</dbReference>
<protein>
    <submittedName>
        <fullName evidence="9">DNA invertase Pin-like site-specific DNA recombinase</fullName>
    </submittedName>
</protein>
<name>A0A560F1T2_9PROT</name>
<dbReference type="CDD" id="cd03768">
    <property type="entry name" value="SR_ResInv"/>
    <property type="match status" value="1"/>
</dbReference>
<feature type="domain" description="Resolvase/invertase-type recombinase catalytic" evidence="8">
    <location>
        <begin position="7"/>
        <end position="146"/>
    </location>
</feature>
<keyword evidence="5" id="KW-0233">DNA recombination</keyword>
<dbReference type="FunFam" id="3.40.50.1390:FF:000001">
    <property type="entry name" value="DNA recombinase"/>
    <property type="match status" value="1"/>
</dbReference>
<keyword evidence="2" id="KW-0229">DNA integration</keyword>
<dbReference type="Pfam" id="PF00239">
    <property type="entry name" value="Resolvase"/>
    <property type="match status" value="1"/>
</dbReference>
<dbReference type="InterPro" id="IPR006119">
    <property type="entry name" value="Resolv_N"/>
</dbReference>
<dbReference type="InterPro" id="IPR006118">
    <property type="entry name" value="Recombinase_CS"/>
</dbReference>
<dbReference type="Proteomes" id="UP000316545">
    <property type="component" value="Unassembled WGS sequence"/>
</dbReference>
<keyword evidence="10" id="KW-1185">Reference proteome</keyword>